<evidence type="ECO:0000313" key="8">
    <source>
        <dbReference type="EMBL" id="SNS91660.1"/>
    </source>
</evidence>
<comment type="catalytic activity">
    <reaction evidence="6">
        <text>a thymidine in DNA + NAD(+) = an N-(ADP-alpha-D-ribosyl)-thymidine in DNA + nicotinamide + H(+)</text>
        <dbReference type="Rhea" id="RHEA:71651"/>
        <dbReference type="Rhea" id="RHEA-COMP:13556"/>
        <dbReference type="Rhea" id="RHEA-COMP:18051"/>
        <dbReference type="ChEBI" id="CHEBI:15378"/>
        <dbReference type="ChEBI" id="CHEBI:17154"/>
        <dbReference type="ChEBI" id="CHEBI:57540"/>
        <dbReference type="ChEBI" id="CHEBI:137386"/>
        <dbReference type="ChEBI" id="CHEBI:191199"/>
    </reaction>
</comment>
<feature type="binding site" evidence="6">
    <location>
        <begin position="23"/>
        <end position="25"/>
    </location>
    <ligand>
        <name>NAD(+)</name>
        <dbReference type="ChEBI" id="CHEBI:57540"/>
    </ligand>
</feature>
<dbReference type="GO" id="GO:0003677">
    <property type="term" value="F:DNA binding"/>
    <property type="evidence" value="ECO:0007669"/>
    <property type="project" value="UniProtKB-UniRule"/>
</dbReference>
<keyword evidence="4 6" id="KW-0548">Nucleotidyltransferase</keyword>
<keyword evidence="5 6" id="KW-0238">DNA-binding</keyword>
<evidence type="ECO:0000256" key="6">
    <source>
        <dbReference type="PROSITE-ProRule" id="PRU01362"/>
    </source>
</evidence>
<keyword evidence="3 6" id="KW-0808">Transferase</keyword>
<evidence type="ECO:0000259" key="7">
    <source>
        <dbReference type="PROSITE" id="PS52018"/>
    </source>
</evidence>
<evidence type="ECO:0000256" key="2">
    <source>
        <dbReference type="ARBA" id="ARBA00022676"/>
    </source>
</evidence>
<sequence length="203" mass="22702">MKEARRTPIRSIAVDRDVRFLLHFTQAANLTGIVKHGLWPRRDLAAADHLAYASDYGRLDGNEDAVSVSISRVNGPMFAAKRRKSGHVDWIVLVLSATILWTHDCRFCWRNAARNEVKNHRGYCGGPWAFAQMFAGGEEERRDLAPHFSTDPEAEVQVLQPIEADHIHGAIVGQPGLAEPVRAIRNGLSGRLRQVEFQDFGLV</sequence>
<feature type="active site" description="Proton acceptor" evidence="6">
    <location>
        <position position="58"/>
    </location>
</feature>
<evidence type="ECO:0000256" key="5">
    <source>
        <dbReference type="ARBA" id="ARBA00023125"/>
    </source>
</evidence>
<dbReference type="InterPro" id="IPR029494">
    <property type="entry name" value="DarT"/>
</dbReference>
<dbReference type="GO" id="GO:0016779">
    <property type="term" value="F:nucleotidyltransferase activity"/>
    <property type="evidence" value="ECO:0007669"/>
    <property type="project" value="UniProtKB-UniRule"/>
</dbReference>
<protein>
    <recommendedName>
        <fullName evidence="7">DarT domain-containing protein</fullName>
    </recommendedName>
</protein>
<feature type="active site" evidence="6">
    <location>
        <position position="155"/>
    </location>
</feature>
<name>A0A239IDD6_9SPHN</name>
<evidence type="ECO:0000256" key="1">
    <source>
        <dbReference type="ARBA" id="ARBA00022649"/>
    </source>
</evidence>
<dbReference type="GO" id="GO:0016757">
    <property type="term" value="F:glycosyltransferase activity"/>
    <property type="evidence" value="ECO:0007669"/>
    <property type="project" value="UniProtKB-UniRule"/>
</dbReference>
<gene>
    <name evidence="8" type="ORF">SAMN06295912_12353</name>
</gene>
<dbReference type="OrthoDB" id="7876332at2"/>
<dbReference type="Pfam" id="PF14487">
    <property type="entry name" value="DarT"/>
    <property type="match status" value="1"/>
</dbReference>
<keyword evidence="1 6" id="KW-1277">Toxin-antitoxin system</keyword>
<comment type="caution">
    <text evidence="6">Lacks conserved residue(s) required for the propagation of feature annotation.</text>
</comment>
<dbReference type="EMBL" id="FZOS01000023">
    <property type="protein sequence ID" value="SNS91660.1"/>
    <property type="molecule type" value="Genomic_DNA"/>
</dbReference>
<feature type="binding site" evidence="6">
    <location>
        <position position="32"/>
    </location>
    <ligand>
        <name>NAD(+)</name>
        <dbReference type="ChEBI" id="CHEBI:57540"/>
    </ligand>
</feature>
<feature type="binding site" evidence="6">
    <location>
        <position position="58"/>
    </location>
    <ligand>
        <name>NAD(+)</name>
        <dbReference type="ChEBI" id="CHEBI:57540"/>
    </ligand>
</feature>
<organism evidence="8 9">
    <name type="scientific">Edaphosphingomonas laterariae</name>
    <dbReference type="NCBI Taxonomy" id="861865"/>
    <lineage>
        <taxon>Bacteria</taxon>
        <taxon>Pseudomonadati</taxon>
        <taxon>Pseudomonadota</taxon>
        <taxon>Alphaproteobacteria</taxon>
        <taxon>Sphingomonadales</taxon>
        <taxon>Rhizorhabdaceae</taxon>
        <taxon>Edaphosphingomonas</taxon>
    </lineage>
</organism>
<dbReference type="Proteomes" id="UP000198281">
    <property type="component" value="Unassembled WGS sequence"/>
</dbReference>
<reference evidence="9" key="1">
    <citation type="submission" date="2017-06" db="EMBL/GenBank/DDBJ databases">
        <authorList>
            <person name="Varghese N."/>
            <person name="Submissions S."/>
        </authorList>
    </citation>
    <scope>NUCLEOTIDE SEQUENCE [LARGE SCALE GENOMIC DNA]</scope>
    <source>
        <strain evidence="9">LNB2</strain>
    </source>
</reference>
<feature type="domain" description="DarT" evidence="7">
    <location>
        <begin position="19"/>
        <end position="203"/>
    </location>
</feature>
<dbReference type="AlphaFoldDB" id="A0A239IDD6"/>
<dbReference type="PROSITE" id="PS52018">
    <property type="entry name" value="DART"/>
    <property type="match status" value="1"/>
</dbReference>
<keyword evidence="2 6" id="KW-0328">Glycosyltransferase</keyword>
<accession>A0A239IDD6</accession>
<comment type="similarity">
    <text evidence="6">Belongs to the DarT ADP-ribosyltransferase family.</text>
</comment>
<evidence type="ECO:0000256" key="4">
    <source>
        <dbReference type="ARBA" id="ARBA00022695"/>
    </source>
</evidence>
<keyword evidence="9" id="KW-1185">Reference proteome</keyword>
<dbReference type="RefSeq" id="WP_089220676.1">
    <property type="nucleotide sequence ID" value="NZ_FZOS01000023.1"/>
</dbReference>
<proteinExistence type="inferred from homology"/>
<evidence type="ECO:0000313" key="9">
    <source>
        <dbReference type="Proteomes" id="UP000198281"/>
    </source>
</evidence>
<evidence type="ECO:0000256" key="3">
    <source>
        <dbReference type="ARBA" id="ARBA00022679"/>
    </source>
</evidence>